<evidence type="ECO:0008006" key="4">
    <source>
        <dbReference type="Google" id="ProtNLM"/>
    </source>
</evidence>
<comment type="caution">
    <text evidence="2">The sequence shown here is derived from an EMBL/GenBank/DDBJ whole genome shotgun (WGS) entry which is preliminary data.</text>
</comment>
<protein>
    <recommendedName>
        <fullName evidence="4">Secretion system C-terminal sorting domain-containing protein</fullName>
    </recommendedName>
</protein>
<dbReference type="EMBL" id="JAAFZH010000003">
    <property type="protein sequence ID" value="NDU95261.1"/>
    <property type="molecule type" value="Genomic_DNA"/>
</dbReference>
<sequence length="124" mass="13348">MLTFISNLALSALISASSLTNPTTPKANAFDASAFVTLDNQVRVSVVKGADAPAEIVLRNANNLVIFRQSLNRKDEKAALKLNVDELTDGKYELEVKSGGTSIKKELNLSTQAVQQNSRVVAMQ</sequence>
<keyword evidence="1" id="KW-0732">Signal</keyword>
<dbReference type="RefSeq" id="WP_163946831.1">
    <property type="nucleotide sequence ID" value="NZ_JAAFZH010000003.1"/>
</dbReference>
<dbReference type="AlphaFoldDB" id="A0A6L9L7Z3"/>
<name>A0A6L9L7Z3_9BACT</name>
<evidence type="ECO:0000313" key="2">
    <source>
        <dbReference type="EMBL" id="NDU95261.1"/>
    </source>
</evidence>
<reference evidence="2 3" key="1">
    <citation type="submission" date="2020-02" db="EMBL/GenBank/DDBJ databases">
        <title>Draft genome sequence of two Spirosoma agri KCTC 52727 and Spirosoma terrae KCTC 52035.</title>
        <authorList>
            <person name="Rojas J."/>
            <person name="Ambika Manirajan B."/>
            <person name="Suarez C."/>
            <person name="Ratering S."/>
            <person name="Schnell S."/>
        </authorList>
    </citation>
    <scope>NUCLEOTIDE SEQUENCE [LARGE SCALE GENOMIC DNA]</scope>
    <source>
        <strain evidence="2 3">KCTC 52035</strain>
    </source>
</reference>
<evidence type="ECO:0000256" key="1">
    <source>
        <dbReference type="SAM" id="SignalP"/>
    </source>
</evidence>
<proteinExistence type="predicted"/>
<organism evidence="2 3">
    <name type="scientific">Spirosoma terrae</name>
    <dbReference type="NCBI Taxonomy" id="1968276"/>
    <lineage>
        <taxon>Bacteria</taxon>
        <taxon>Pseudomonadati</taxon>
        <taxon>Bacteroidota</taxon>
        <taxon>Cytophagia</taxon>
        <taxon>Cytophagales</taxon>
        <taxon>Cytophagaceae</taxon>
        <taxon>Spirosoma</taxon>
    </lineage>
</organism>
<gene>
    <name evidence="2" type="ORF">GK108_10295</name>
</gene>
<evidence type="ECO:0000313" key="3">
    <source>
        <dbReference type="Proteomes" id="UP000474175"/>
    </source>
</evidence>
<keyword evidence="3" id="KW-1185">Reference proteome</keyword>
<dbReference type="Proteomes" id="UP000474175">
    <property type="component" value="Unassembled WGS sequence"/>
</dbReference>
<accession>A0A6L9L7Z3</accession>
<feature type="chain" id="PRO_5026966236" description="Secretion system C-terminal sorting domain-containing protein" evidence="1">
    <location>
        <begin position="21"/>
        <end position="124"/>
    </location>
</feature>
<feature type="signal peptide" evidence="1">
    <location>
        <begin position="1"/>
        <end position="20"/>
    </location>
</feature>